<evidence type="ECO:0000313" key="1">
    <source>
        <dbReference type="EMBL" id="OTF90737.1"/>
    </source>
</evidence>
<reference evidence="2" key="1">
    <citation type="journal article" date="2017" name="Nature">
        <title>The sunflower genome provides insights into oil metabolism, flowering and Asterid evolution.</title>
        <authorList>
            <person name="Badouin H."/>
            <person name="Gouzy J."/>
            <person name="Grassa C.J."/>
            <person name="Murat F."/>
            <person name="Staton S.E."/>
            <person name="Cottret L."/>
            <person name="Lelandais-Briere C."/>
            <person name="Owens G.L."/>
            <person name="Carrere S."/>
            <person name="Mayjonade B."/>
            <person name="Legrand L."/>
            <person name="Gill N."/>
            <person name="Kane N.C."/>
            <person name="Bowers J.E."/>
            <person name="Hubner S."/>
            <person name="Bellec A."/>
            <person name="Berard A."/>
            <person name="Berges H."/>
            <person name="Blanchet N."/>
            <person name="Boniface M.C."/>
            <person name="Brunel D."/>
            <person name="Catrice O."/>
            <person name="Chaidir N."/>
            <person name="Claudel C."/>
            <person name="Donnadieu C."/>
            <person name="Faraut T."/>
            <person name="Fievet G."/>
            <person name="Helmstetter N."/>
            <person name="King M."/>
            <person name="Knapp S.J."/>
            <person name="Lai Z."/>
            <person name="Le Paslier M.C."/>
            <person name="Lippi Y."/>
            <person name="Lorenzon L."/>
            <person name="Mandel J.R."/>
            <person name="Marage G."/>
            <person name="Marchand G."/>
            <person name="Marquand E."/>
            <person name="Bret-Mestries E."/>
            <person name="Morien E."/>
            <person name="Nambeesan S."/>
            <person name="Nguyen T."/>
            <person name="Pegot-Espagnet P."/>
            <person name="Pouilly N."/>
            <person name="Raftis F."/>
            <person name="Sallet E."/>
            <person name="Schiex T."/>
            <person name="Thomas J."/>
            <person name="Vandecasteele C."/>
            <person name="Vares D."/>
            <person name="Vear F."/>
            <person name="Vautrin S."/>
            <person name="Crespi M."/>
            <person name="Mangin B."/>
            <person name="Burke J.M."/>
            <person name="Salse J."/>
            <person name="Munos S."/>
            <person name="Vincourt P."/>
            <person name="Rieseberg L.H."/>
            <person name="Langlade N.B."/>
        </authorList>
    </citation>
    <scope>NUCLEOTIDE SEQUENCE [LARGE SCALE GENOMIC DNA]</scope>
    <source>
        <strain evidence="2">cv. SF193</strain>
    </source>
</reference>
<proteinExistence type="predicted"/>
<dbReference type="EMBL" id="CM007905">
    <property type="protein sequence ID" value="OTF90737.1"/>
    <property type="molecule type" value="Genomic_DNA"/>
</dbReference>
<dbReference type="AlphaFoldDB" id="A0A251RW98"/>
<dbReference type="InParanoid" id="A0A251RW98"/>
<evidence type="ECO:0000313" key="2">
    <source>
        <dbReference type="Proteomes" id="UP000215914"/>
    </source>
</evidence>
<keyword evidence="2" id="KW-1185">Reference proteome</keyword>
<dbReference type="Proteomes" id="UP000215914">
    <property type="component" value="Chromosome 16"/>
</dbReference>
<organism evidence="1 2">
    <name type="scientific">Helianthus annuus</name>
    <name type="common">Common sunflower</name>
    <dbReference type="NCBI Taxonomy" id="4232"/>
    <lineage>
        <taxon>Eukaryota</taxon>
        <taxon>Viridiplantae</taxon>
        <taxon>Streptophyta</taxon>
        <taxon>Embryophyta</taxon>
        <taxon>Tracheophyta</taxon>
        <taxon>Spermatophyta</taxon>
        <taxon>Magnoliopsida</taxon>
        <taxon>eudicotyledons</taxon>
        <taxon>Gunneridae</taxon>
        <taxon>Pentapetalae</taxon>
        <taxon>asterids</taxon>
        <taxon>campanulids</taxon>
        <taxon>Asterales</taxon>
        <taxon>Asteraceae</taxon>
        <taxon>Asteroideae</taxon>
        <taxon>Heliantheae alliance</taxon>
        <taxon>Heliantheae</taxon>
        <taxon>Helianthus</taxon>
    </lineage>
</organism>
<accession>A0A251RW98</accession>
<sequence length="76" mass="8839">MVVAVISPHGVTTRDEKVFKFACGWKRWLHEIKCQKPSSLWTCLLKGVVHLGHRNLVTIQDVLIKKDYSLILYKYV</sequence>
<gene>
    <name evidence="1" type="ORF">HannXRQ_Chr16g0502871</name>
</gene>
<protein>
    <submittedName>
        <fullName evidence="1">Uncharacterized protein</fullName>
    </submittedName>
</protein>
<name>A0A251RW98_HELAN</name>